<dbReference type="GO" id="GO:0004553">
    <property type="term" value="F:hydrolase activity, hydrolyzing O-glycosyl compounds"/>
    <property type="evidence" value="ECO:0007669"/>
    <property type="project" value="TreeGrafter"/>
</dbReference>
<protein>
    <submittedName>
        <fullName evidence="1">Uncharacterized protein</fullName>
    </submittedName>
</protein>
<dbReference type="AlphaFoldDB" id="A0A917VWB1"/>
<dbReference type="PANTHER" id="PTHR12631:SF10">
    <property type="entry name" value="BETA-XYLOSIDASE-LIKE PROTEIN-RELATED"/>
    <property type="match status" value="1"/>
</dbReference>
<dbReference type="EMBL" id="BMNT01000072">
    <property type="protein sequence ID" value="GGL20558.1"/>
    <property type="molecule type" value="Genomic_DNA"/>
</dbReference>
<gene>
    <name evidence="1" type="ORF">GCM10007964_73150</name>
</gene>
<dbReference type="InterPro" id="IPR051923">
    <property type="entry name" value="Glycosyl_Hydrolase_39"/>
</dbReference>
<organism evidence="1 2">
    <name type="scientific">Sphaerisporangium melleum</name>
    <dbReference type="NCBI Taxonomy" id="321316"/>
    <lineage>
        <taxon>Bacteria</taxon>
        <taxon>Bacillati</taxon>
        <taxon>Actinomycetota</taxon>
        <taxon>Actinomycetes</taxon>
        <taxon>Streptosporangiales</taxon>
        <taxon>Streptosporangiaceae</taxon>
        <taxon>Sphaerisporangium</taxon>
    </lineage>
</organism>
<dbReference type="Gene3D" id="3.20.20.80">
    <property type="entry name" value="Glycosidases"/>
    <property type="match status" value="1"/>
</dbReference>
<evidence type="ECO:0000313" key="2">
    <source>
        <dbReference type="Proteomes" id="UP000645217"/>
    </source>
</evidence>
<sequence length="486" mass="52979">MPENRSTTSRYEPRDLRLGVVRGISYGLFGPPGAFVPQARALGAGLVRAYVYWGQVEPEPGHYTFEAVDALLAQLDGDEEVWITLCSSSPWATRTATDFLPPSPARDIAAYAEFVRRVVRRCAGRVRFWQCDNEPSNTGLLWAGTAEEYVAQLTAMHAAAKQADPDCAVVLGGCGYDVLSGGEGSEPWRFFEHVVAAGRDAYDLFDVHLYGDAALIPAHLAAARRLMASGGPVRPIVAGEYAAPIPFEFPEVGAVLYQELAAAFADAPQTQSTAELAERETRETPERRAMNALYERMAELPPRLQMFMEGCPPELSARRDRINGRQLVMANMQALAEGVRRTVYWNLAPEVSAPVDHRQIMHLMFGKLALMAYQGDDLAIHRPAAGAFALLAERLAGATRVTRVAVGDRPSLRAFEADRGGRGPLLVLWDERDPFDGEDEPPVTVTLPWTAPAVTAVDALGGRPAAELRDGLLRLPVTDTPVFLTA</sequence>
<keyword evidence="2" id="KW-1185">Reference proteome</keyword>
<evidence type="ECO:0000313" key="1">
    <source>
        <dbReference type="EMBL" id="GGL20558.1"/>
    </source>
</evidence>
<accession>A0A917VWB1</accession>
<reference evidence="1" key="2">
    <citation type="submission" date="2020-09" db="EMBL/GenBank/DDBJ databases">
        <authorList>
            <person name="Sun Q."/>
            <person name="Ohkuma M."/>
        </authorList>
    </citation>
    <scope>NUCLEOTIDE SEQUENCE</scope>
    <source>
        <strain evidence="1">JCM 13064</strain>
    </source>
</reference>
<dbReference type="RefSeq" id="WP_189167680.1">
    <property type="nucleotide sequence ID" value="NZ_BMNT01000072.1"/>
</dbReference>
<name>A0A917VWB1_9ACTN</name>
<dbReference type="InterPro" id="IPR017853">
    <property type="entry name" value="GH"/>
</dbReference>
<dbReference type="Proteomes" id="UP000645217">
    <property type="component" value="Unassembled WGS sequence"/>
</dbReference>
<dbReference type="PANTHER" id="PTHR12631">
    <property type="entry name" value="ALPHA-L-IDURONIDASE"/>
    <property type="match status" value="1"/>
</dbReference>
<dbReference type="SUPFAM" id="SSF51445">
    <property type="entry name" value="(Trans)glycosidases"/>
    <property type="match status" value="1"/>
</dbReference>
<proteinExistence type="predicted"/>
<reference evidence="1" key="1">
    <citation type="journal article" date="2014" name="Int. J. Syst. Evol. Microbiol.">
        <title>Complete genome sequence of Corynebacterium casei LMG S-19264T (=DSM 44701T), isolated from a smear-ripened cheese.</title>
        <authorList>
            <consortium name="US DOE Joint Genome Institute (JGI-PGF)"/>
            <person name="Walter F."/>
            <person name="Albersmeier A."/>
            <person name="Kalinowski J."/>
            <person name="Ruckert C."/>
        </authorList>
    </citation>
    <scope>NUCLEOTIDE SEQUENCE</scope>
    <source>
        <strain evidence="1">JCM 13064</strain>
    </source>
</reference>
<comment type="caution">
    <text evidence="1">The sequence shown here is derived from an EMBL/GenBank/DDBJ whole genome shotgun (WGS) entry which is preliminary data.</text>
</comment>